<reference evidence="3 4" key="1">
    <citation type="submission" date="2016-01" db="EMBL/GenBank/DDBJ databases">
        <title>The draft genome sequence of Aquimarina sp. RZW4-3-2.</title>
        <authorList>
            <person name="Wang Y."/>
        </authorList>
    </citation>
    <scope>NUCLEOTIDE SEQUENCE [LARGE SCALE GENOMIC DNA]</scope>
    <source>
        <strain evidence="3 4">RZW4-3-2</strain>
    </source>
</reference>
<evidence type="ECO:0000256" key="1">
    <source>
        <dbReference type="SAM" id="SignalP"/>
    </source>
</evidence>
<feature type="domain" description="DUF4440" evidence="2">
    <location>
        <begin position="66"/>
        <end position="172"/>
    </location>
</feature>
<keyword evidence="1" id="KW-0732">Signal</keyword>
<evidence type="ECO:0000313" key="3">
    <source>
        <dbReference type="EMBL" id="KZS42230.1"/>
    </source>
</evidence>
<evidence type="ECO:0000259" key="2">
    <source>
        <dbReference type="Pfam" id="PF14534"/>
    </source>
</evidence>
<evidence type="ECO:0000313" key="4">
    <source>
        <dbReference type="Proteomes" id="UP000076715"/>
    </source>
</evidence>
<dbReference type="RefSeq" id="WP_066309590.1">
    <property type="nucleotide sequence ID" value="NZ_LQRT01000002.1"/>
</dbReference>
<protein>
    <recommendedName>
        <fullName evidence="2">DUF4440 domain-containing protein</fullName>
    </recommendedName>
</protein>
<organism evidence="3 4">
    <name type="scientific">Aquimarina aggregata</name>
    <dbReference type="NCBI Taxonomy" id="1642818"/>
    <lineage>
        <taxon>Bacteria</taxon>
        <taxon>Pseudomonadati</taxon>
        <taxon>Bacteroidota</taxon>
        <taxon>Flavobacteriia</taxon>
        <taxon>Flavobacteriales</taxon>
        <taxon>Flavobacteriaceae</taxon>
        <taxon>Aquimarina</taxon>
    </lineage>
</organism>
<dbReference type="EMBL" id="LQRT01000002">
    <property type="protein sequence ID" value="KZS42230.1"/>
    <property type="molecule type" value="Genomic_DNA"/>
</dbReference>
<gene>
    <name evidence="3" type="ORF">AWE51_01955</name>
</gene>
<feature type="chain" id="PRO_5007842090" description="DUF4440 domain-containing protein" evidence="1">
    <location>
        <begin position="32"/>
        <end position="181"/>
    </location>
</feature>
<dbReference type="OrthoDB" id="9814425at2"/>
<dbReference type="AlphaFoldDB" id="A0A163CAV0"/>
<dbReference type="Gene3D" id="3.10.450.50">
    <property type="match status" value="1"/>
</dbReference>
<dbReference type="InterPro" id="IPR032710">
    <property type="entry name" value="NTF2-like_dom_sf"/>
</dbReference>
<feature type="signal peptide" evidence="1">
    <location>
        <begin position="1"/>
        <end position="31"/>
    </location>
</feature>
<sequence length="181" mass="20705">MKAISLKKVLPLLVVCAIACLLLSFVTSNNSKNPQISYKDSVVSYYGNKSITDKDLLKEAKLIDIADRRFESKWVNKDPKGISEEYTTTGAVFMKPGTKPRLGRAEIEKEFSLSVKSVDRVEFFQDELQFFGEMDVAFQRCHMLGYVNTNKSPIFEGSYVILWKKENGAWLIEYDMFNSDK</sequence>
<dbReference type="Pfam" id="PF14534">
    <property type="entry name" value="DUF4440"/>
    <property type="match status" value="1"/>
</dbReference>
<name>A0A163CAV0_9FLAO</name>
<dbReference type="InterPro" id="IPR027843">
    <property type="entry name" value="DUF4440"/>
</dbReference>
<keyword evidence="4" id="KW-1185">Reference proteome</keyword>
<comment type="caution">
    <text evidence="3">The sequence shown here is derived from an EMBL/GenBank/DDBJ whole genome shotgun (WGS) entry which is preliminary data.</text>
</comment>
<accession>A0A163CAV0</accession>
<dbReference type="SUPFAM" id="SSF54427">
    <property type="entry name" value="NTF2-like"/>
    <property type="match status" value="1"/>
</dbReference>
<proteinExistence type="predicted"/>
<dbReference type="STRING" id="1642818.AWE51_01955"/>
<dbReference type="Proteomes" id="UP000076715">
    <property type="component" value="Unassembled WGS sequence"/>
</dbReference>